<name>A0A9P8FXW4_AURME</name>
<dbReference type="PANTHER" id="PTHR12169:SF6">
    <property type="entry name" value="AFG1-LIKE ATPASE"/>
    <property type="match status" value="1"/>
</dbReference>
<gene>
    <name evidence="4" type="ORF">KCU98_g4805</name>
</gene>
<comment type="caution">
    <text evidence="4">The sequence shown here is derived from an EMBL/GenBank/DDBJ whole genome shotgun (WGS) entry which is preliminary data.</text>
</comment>
<dbReference type="InterPro" id="IPR027417">
    <property type="entry name" value="P-loop_NTPase"/>
</dbReference>
<evidence type="ECO:0000313" key="5">
    <source>
        <dbReference type="Proteomes" id="UP000729357"/>
    </source>
</evidence>
<dbReference type="Pfam" id="PF03969">
    <property type="entry name" value="AFG1_ATPase"/>
    <property type="match status" value="1"/>
</dbReference>
<keyword evidence="2" id="KW-0547">Nucleotide-binding</keyword>
<accession>A0A9P8FXW4</accession>
<organism evidence="4 5">
    <name type="scientific">Aureobasidium melanogenum</name>
    <name type="common">Aureobasidium pullulans var. melanogenum</name>
    <dbReference type="NCBI Taxonomy" id="46634"/>
    <lineage>
        <taxon>Eukaryota</taxon>
        <taxon>Fungi</taxon>
        <taxon>Dikarya</taxon>
        <taxon>Ascomycota</taxon>
        <taxon>Pezizomycotina</taxon>
        <taxon>Dothideomycetes</taxon>
        <taxon>Dothideomycetidae</taxon>
        <taxon>Dothideales</taxon>
        <taxon>Saccotheciaceae</taxon>
        <taxon>Aureobasidium</taxon>
    </lineage>
</organism>
<feature type="non-terminal residue" evidence="4">
    <location>
        <position position="430"/>
    </location>
</feature>
<dbReference type="InterPro" id="IPR005654">
    <property type="entry name" value="ATPase_AFG1-like"/>
</dbReference>
<comment type="similarity">
    <text evidence="1">Belongs to the AFG1 ATPase family.</text>
</comment>
<evidence type="ECO:0000256" key="3">
    <source>
        <dbReference type="ARBA" id="ARBA00022840"/>
    </source>
</evidence>
<proteinExistence type="inferred from homology"/>
<dbReference type="GO" id="GO:0005524">
    <property type="term" value="F:ATP binding"/>
    <property type="evidence" value="ECO:0007669"/>
    <property type="project" value="UniProtKB-KW"/>
</dbReference>
<evidence type="ECO:0000313" key="4">
    <source>
        <dbReference type="EMBL" id="KAG9985300.1"/>
    </source>
</evidence>
<dbReference type="EMBL" id="JAHFXS010000405">
    <property type="protein sequence ID" value="KAG9985300.1"/>
    <property type="molecule type" value="Genomic_DNA"/>
</dbReference>
<sequence>MPSLTITPLDSAYHALLKRGRLSQNASQAALITRLSAIQHGLDTSTSTTTTTTTASTPKGLYIHGSVGTGKSYLASLFTSTLPSHISRRRAHFHEFMLDIHSRLHIARSTSTRYGSVDPLPIIGQQIHSESKVLCFDEFQVTDIADAMILQRLMGAFWAAGGVMVATSNREPDKLYEDGLNRELFLPFIAMLKYRCETWALGGTQDYRLLGREDAKGDNQKVFFTDAEEFQHSLDAATDGQKMVPYEIPVMMGRKMVVTATPTDKDESKLIVSSTFAQLCEAKLGAADYHALCRKSKTIYLDGLRRFRLSELDFVRRFITFIDLAYESGTRVIISSTATIDEAFAEIVENERQRLMRKSGGLKMNVKKGGGSSSSMMSTFVNGETEWSATGLAEASLATGGAGETDVGFAIGRAVSRLHEMGSGMYGQTE</sequence>
<dbReference type="NCBIfam" id="NF040713">
    <property type="entry name" value="ZapE"/>
    <property type="match status" value="1"/>
</dbReference>
<evidence type="ECO:0000256" key="2">
    <source>
        <dbReference type="ARBA" id="ARBA00022741"/>
    </source>
</evidence>
<keyword evidence="5" id="KW-1185">Reference proteome</keyword>
<dbReference type="SUPFAM" id="SSF52540">
    <property type="entry name" value="P-loop containing nucleoside triphosphate hydrolases"/>
    <property type="match status" value="1"/>
</dbReference>
<keyword evidence="3" id="KW-0067">ATP-binding</keyword>
<reference evidence="4" key="1">
    <citation type="journal article" date="2021" name="J Fungi (Basel)">
        <title>Virulence traits and population genomics of the black yeast Aureobasidium melanogenum.</title>
        <authorList>
            <person name="Cernosa A."/>
            <person name="Sun X."/>
            <person name="Gostincar C."/>
            <person name="Fang C."/>
            <person name="Gunde-Cimerman N."/>
            <person name="Song Z."/>
        </authorList>
    </citation>
    <scope>NUCLEOTIDE SEQUENCE</scope>
    <source>
        <strain evidence="4">EXF-9298</strain>
    </source>
</reference>
<evidence type="ECO:0000256" key="1">
    <source>
        <dbReference type="ARBA" id="ARBA00010322"/>
    </source>
</evidence>
<dbReference type="Gene3D" id="3.40.50.300">
    <property type="entry name" value="P-loop containing nucleotide triphosphate hydrolases"/>
    <property type="match status" value="1"/>
</dbReference>
<dbReference type="PANTHER" id="PTHR12169">
    <property type="entry name" value="ATPASE N2B"/>
    <property type="match status" value="1"/>
</dbReference>
<dbReference type="Proteomes" id="UP000729357">
    <property type="component" value="Unassembled WGS sequence"/>
</dbReference>
<dbReference type="GO" id="GO:0016887">
    <property type="term" value="F:ATP hydrolysis activity"/>
    <property type="evidence" value="ECO:0007669"/>
    <property type="project" value="InterPro"/>
</dbReference>
<dbReference type="GO" id="GO:0005739">
    <property type="term" value="C:mitochondrion"/>
    <property type="evidence" value="ECO:0007669"/>
    <property type="project" value="TreeGrafter"/>
</dbReference>
<reference evidence="4" key="2">
    <citation type="submission" date="2021-08" db="EMBL/GenBank/DDBJ databases">
        <authorList>
            <person name="Gostincar C."/>
            <person name="Sun X."/>
            <person name="Song Z."/>
            <person name="Gunde-Cimerman N."/>
        </authorList>
    </citation>
    <scope>NUCLEOTIDE SEQUENCE</scope>
    <source>
        <strain evidence="4">EXF-9298</strain>
    </source>
</reference>
<protein>
    <submittedName>
        <fullName evidence="4">AFG1-like ATPase</fullName>
    </submittedName>
</protein>
<dbReference type="AlphaFoldDB" id="A0A9P8FXW4"/>